<keyword evidence="5" id="KW-1185">Reference proteome</keyword>
<feature type="coiled-coil region" evidence="1">
    <location>
        <begin position="29"/>
        <end position="106"/>
    </location>
</feature>
<keyword evidence="1" id="KW-0175">Coiled coil</keyword>
<feature type="compositionally biased region" description="Low complexity" evidence="2">
    <location>
        <begin position="419"/>
        <end position="432"/>
    </location>
</feature>
<evidence type="ECO:0000313" key="4">
    <source>
        <dbReference type="EMBL" id="BBG20681.1"/>
    </source>
</evidence>
<proteinExistence type="predicted"/>
<sequence length="535" mass="58170">MSTTMSYREQQRADRAAEREQAREDARVRAEAEADLRRLDIEAEAKRREADRLDAAARAEAARAAEELKARQDTERREQQRLAKLAADKERAKAKAKARAERRERRAAAVKAVPAWLAEHLDLAAALVVMGCSIIPALISQAASLSDTGITSSMGWAGGLLVALLPVMLECSAWAATAGEAKAMKSRRSPWPYRIAVYVFASLAAWINWQHGQNVGGDQYGTLLGSVLAASSVVPIAVWQLVQVGRHREFKDEMRRARQHDRDVKATREARQKELPEVWATAVQLRAIAGHHNLTDEDAWHAAYAVHEGAGDDVLDPKLLVLLSTELIGLRADAEDRLALVLADLSAARGRRLEASAGLFKKDSEGSVNGAAKGSATPPTPVARRVQTGLLDSLGRPLYQTVSPQINPSIPPSAHTSETAPARTRGTTPAPARKARAKKPARTLSSGARKAAAHTARTSSPEERVTLDAWLADEFRDGRGHTWQDVRDKTLALREEAGIKGTQDPSRSWCYARIAAAQKSTGIRIDVTSDQKASA</sequence>
<keyword evidence="3" id="KW-1133">Transmembrane helix</keyword>
<dbReference type="RefSeq" id="WP_202239814.1">
    <property type="nucleotide sequence ID" value="NZ_AP018366.1"/>
</dbReference>
<organism evidence="4 5">
    <name type="scientific">Actinacidiphila reveromycinica</name>
    <dbReference type="NCBI Taxonomy" id="659352"/>
    <lineage>
        <taxon>Bacteria</taxon>
        <taxon>Bacillati</taxon>
        <taxon>Actinomycetota</taxon>
        <taxon>Actinomycetes</taxon>
        <taxon>Kitasatosporales</taxon>
        <taxon>Streptomycetaceae</taxon>
        <taxon>Actinacidiphila</taxon>
    </lineage>
</organism>
<feature type="transmembrane region" description="Helical" evidence="3">
    <location>
        <begin position="221"/>
        <end position="242"/>
    </location>
</feature>
<protein>
    <recommendedName>
        <fullName evidence="6">DUF2637 domain-containing protein</fullName>
    </recommendedName>
</protein>
<dbReference type="EMBL" id="AP018366">
    <property type="protein sequence ID" value="BBG20681.1"/>
    <property type="molecule type" value="Genomic_DNA"/>
</dbReference>
<dbReference type="Proteomes" id="UP000595703">
    <property type="component" value="Plasmid pRVR1"/>
</dbReference>
<feature type="compositionally biased region" description="Polar residues" evidence="2">
    <location>
        <begin position="401"/>
        <end position="418"/>
    </location>
</feature>
<evidence type="ECO:0008006" key="6">
    <source>
        <dbReference type="Google" id="ProtNLM"/>
    </source>
</evidence>
<feature type="region of interest" description="Disordered" evidence="2">
    <location>
        <begin position="363"/>
        <end position="383"/>
    </location>
</feature>
<keyword evidence="4" id="KW-0614">Plasmid</keyword>
<feature type="transmembrane region" description="Helical" evidence="3">
    <location>
        <begin position="121"/>
        <end position="143"/>
    </location>
</feature>
<reference evidence="4 5" key="1">
    <citation type="journal article" date="2020" name="Sci. Rep.">
        <title>beta-carboline chemical signals induce reveromycin production through a LuxR family regulator in Streptomyces sp. SN-593.</title>
        <authorList>
            <person name="Panthee S."/>
            <person name="Kito N."/>
            <person name="Hayashi T."/>
            <person name="Shimizu T."/>
            <person name="Ishikawa J."/>
            <person name="Hamamoto H."/>
            <person name="Osada H."/>
            <person name="Takahashi S."/>
        </authorList>
    </citation>
    <scope>NUCLEOTIDE SEQUENCE [LARGE SCALE GENOMIC DNA]</scope>
    <source>
        <strain evidence="4 5">SN-593</strain>
        <plasmid evidence="4 5">pRVR1</plasmid>
    </source>
</reference>
<keyword evidence="3" id="KW-0812">Transmembrane</keyword>
<dbReference type="KEGG" id="arev:RVR_P158"/>
<name>A0A7U3V3V2_9ACTN</name>
<dbReference type="AlphaFoldDB" id="A0A7U3V3V2"/>
<feature type="region of interest" description="Disordered" evidence="2">
    <location>
        <begin position="401"/>
        <end position="461"/>
    </location>
</feature>
<gene>
    <name evidence="4" type="ORF">RVR_P158</name>
</gene>
<evidence type="ECO:0000313" key="5">
    <source>
        <dbReference type="Proteomes" id="UP000595703"/>
    </source>
</evidence>
<feature type="transmembrane region" description="Helical" evidence="3">
    <location>
        <begin position="191"/>
        <end position="209"/>
    </location>
</feature>
<geneLocation type="plasmid" evidence="4 5">
    <name>pRVR1</name>
</geneLocation>
<evidence type="ECO:0000256" key="2">
    <source>
        <dbReference type="SAM" id="MobiDB-lite"/>
    </source>
</evidence>
<feature type="compositionally biased region" description="Basic and acidic residues" evidence="2">
    <location>
        <begin position="9"/>
        <end position="29"/>
    </location>
</feature>
<keyword evidence="3" id="KW-0472">Membrane</keyword>
<evidence type="ECO:0000256" key="3">
    <source>
        <dbReference type="SAM" id="Phobius"/>
    </source>
</evidence>
<feature type="region of interest" description="Disordered" evidence="2">
    <location>
        <begin position="1"/>
        <end position="29"/>
    </location>
</feature>
<feature type="transmembrane region" description="Helical" evidence="3">
    <location>
        <begin position="155"/>
        <end position="179"/>
    </location>
</feature>
<accession>A0A7U3V3V2</accession>
<evidence type="ECO:0000256" key="1">
    <source>
        <dbReference type="SAM" id="Coils"/>
    </source>
</evidence>